<accession>A0ABR3GRM2</accession>
<keyword evidence="2" id="KW-1185">Reference proteome</keyword>
<evidence type="ECO:0000313" key="1">
    <source>
        <dbReference type="EMBL" id="KAL0638578.1"/>
    </source>
</evidence>
<dbReference type="EMBL" id="JBBBZM010000020">
    <property type="protein sequence ID" value="KAL0638578.1"/>
    <property type="molecule type" value="Genomic_DNA"/>
</dbReference>
<evidence type="ECO:0008006" key="3">
    <source>
        <dbReference type="Google" id="ProtNLM"/>
    </source>
</evidence>
<sequence>MDPTAISRWLETVMSAPNVDGALLIEASSGICLGAAGKATEDDATFLTVASRSALDTDGVGAVAYKDSRVLLRKGEAGVLVAVFIGM</sequence>
<proteinExistence type="predicted"/>
<dbReference type="Gene3D" id="3.30.450.30">
    <property type="entry name" value="Dynein light chain 2a, cytoplasmic"/>
    <property type="match status" value="1"/>
</dbReference>
<dbReference type="Proteomes" id="UP001447188">
    <property type="component" value="Unassembled WGS sequence"/>
</dbReference>
<reference evidence="1 2" key="1">
    <citation type="submission" date="2024-02" db="EMBL/GenBank/DDBJ databases">
        <title>Discinaceae phylogenomics.</title>
        <authorList>
            <person name="Dirks A.C."/>
            <person name="James T.Y."/>
        </authorList>
    </citation>
    <scope>NUCLEOTIDE SEQUENCE [LARGE SCALE GENOMIC DNA]</scope>
    <source>
        <strain evidence="1 2">ACD0624</strain>
    </source>
</reference>
<dbReference type="Pfam" id="PF16672">
    <property type="entry name" value="LAMTOR5"/>
    <property type="match status" value="1"/>
</dbReference>
<protein>
    <recommendedName>
        <fullName evidence="3">Late endosomal/lysosomal adaptor and MAPK and MTOR activator 5</fullName>
    </recommendedName>
</protein>
<comment type="caution">
    <text evidence="1">The sequence shown here is derived from an EMBL/GenBank/DDBJ whole genome shotgun (WGS) entry which is preliminary data.</text>
</comment>
<gene>
    <name evidence="1" type="ORF">Q9L58_002304</name>
</gene>
<organism evidence="1 2">
    <name type="scientific">Discina gigas</name>
    <dbReference type="NCBI Taxonomy" id="1032678"/>
    <lineage>
        <taxon>Eukaryota</taxon>
        <taxon>Fungi</taxon>
        <taxon>Dikarya</taxon>
        <taxon>Ascomycota</taxon>
        <taxon>Pezizomycotina</taxon>
        <taxon>Pezizomycetes</taxon>
        <taxon>Pezizales</taxon>
        <taxon>Discinaceae</taxon>
        <taxon>Discina</taxon>
    </lineage>
</organism>
<evidence type="ECO:0000313" key="2">
    <source>
        <dbReference type="Proteomes" id="UP001447188"/>
    </source>
</evidence>
<dbReference type="InterPro" id="IPR024135">
    <property type="entry name" value="LAMTOR5"/>
</dbReference>
<name>A0ABR3GRM2_9PEZI</name>